<proteinExistence type="inferred from homology"/>
<accession>A0AA94XVV9</accession>
<dbReference type="CDD" id="cd00501">
    <property type="entry name" value="Peptidase_C15"/>
    <property type="match status" value="1"/>
</dbReference>
<dbReference type="SUPFAM" id="SSF53182">
    <property type="entry name" value="Pyrrolidone carboxyl peptidase (pyroglutamate aminopeptidase)"/>
    <property type="match status" value="1"/>
</dbReference>
<reference evidence="9" key="1">
    <citation type="journal article" date="2022" name="Pest Manag. Sci.">
        <title>Glutamicibacter halophytocola-mediated host fitness of potato tuber moth on Solanaceae crops.</title>
        <authorList>
            <person name="Wang W."/>
            <person name="Xiao G."/>
            <person name="Du G."/>
            <person name="Chang L."/>
            <person name="Yang Y."/>
            <person name="Ye J."/>
            <person name="Chen B."/>
        </authorList>
    </citation>
    <scope>NUCLEOTIDE SEQUENCE</scope>
    <source>
        <strain evidence="9">S2</strain>
    </source>
</reference>
<evidence type="ECO:0000313" key="9">
    <source>
        <dbReference type="EMBL" id="UUX59147.1"/>
    </source>
</evidence>
<keyword evidence="6" id="KW-0788">Thiol protease</keyword>
<dbReference type="EMBL" id="CP102487">
    <property type="protein sequence ID" value="UUX59147.1"/>
    <property type="molecule type" value="Genomic_DNA"/>
</dbReference>
<dbReference type="Gene3D" id="3.40.630.20">
    <property type="entry name" value="Peptidase C15, pyroglutamyl peptidase I-like"/>
    <property type="match status" value="1"/>
</dbReference>
<evidence type="ECO:0000256" key="8">
    <source>
        <dbReference type="ARBA" id="ARBA00031559"/>
    </source>
</evidence>
<dbReference type="AlphaFoldDB" id="A0AA94XVV9"/>
<protein>
    <recommendedName>
        <fullName evidence="2">Pyrrolidone-carboxylate peptidase</fullName>
    </recommendedName>
    <alternativeName>
        <fullName evidence="7">5-oxoprolyl-peptidase</fullName>
    </alternativeName>
    <alternativeName>
        <fullName evidence="8">Pyroglutamyl-peptidase I</fullName>
    </alternativeName>
</protein>
<evidence type="ECO:0000256" key="7">
    <source>
        <dbReference type="ARBA" id="ARBA00030836"/>
    </source>
</evidence>
<keyword evidence="3" id="KW-0963">Cytoplasm</keyword>
<dbReference type="PIRSF" id="PIRSF015592">
    <property type="entry name" value="Prld-crbxl_pptds"/>
    <property type="match status" value="1"/>
</dbReference>
<dbReference type="Proteomes" id="UP001060018">
    <property type="component" value="Chromosome"/>
</dbReference>
<dbReference type="PRINTS" id="PR00706">
    <property type="entry name" value="PYROGLUPTASE"/>
</dbReference>
<evidence type="ECO:0000256" key="5">
    <source>
        <dbReference type="ARBA" id="ARBA00022801"/>
    </source>
</evidence>
<evidence type="ECO:0000313" key="10">
    <source>
        <dbReference type="Proteomes" id="UP001060018"/>
    </source>
</evidence>
<dbReference type="GO" id="GO:0005829">
    <property type="term" value="C:cytosol"/>
    <property type="evidence" value="ECO:0007669"/>
    <property type="project" value="InterPro"/>
</dbReference>
<dbReference type="InterPro" id="IPR036440">
    <property type="entry name" value="Peptidase_C15-like_sf"/>
</dbReference>
<dbReference type="KEGG" id="gar:AOZ07_00400"/>
<evidence type="ECO:0000256" key="1">
    <source>
        <dbReference type="ARBA" id="ARBA00006641"/>
    </source>
</evidence>
<dbReference type="InterPro" id="IPR000816">
    <property type="entry name" value="Peptidase_C15"/>
</dbReference>
<keyword evidence="5" id="KW-0378">Hydrolase</keyword>
<dbReference type="PANTHER" id="PTHR23402:SF1">
    <property type="entry name" value="PYROGLUTAMYL-PEPTIDASE I"/>
    <property type="match status" value="1"/>
</dbReference>
<sequence length="212" mass="22716">MHLLVTGFEPFGNDQYNASGEAVRLLPEHLDGHRISTAILPVSFRRSGEVLAALLQEHQPDALVCVGEAGGRDEISIEVRGANEDNARIADNDGAQPAQQAIIQGGDFFRSATVDPQAVLRALHQHGHAAYLSEDAGRFVCNHIAYLAYGQEVPALFIHVPALRLEGQTASVGAETDELESVRSVQAEVGYSIVGLVVALKDSLQSVISLMK</sequence>
<evidence type="ECO:0000256" key="6">
    <source>
        <dbReference type="ARBA" id="ARBA00022807"/>
    </source>
</evidence>
<comment type="similarity">
    <text evidence="1">Belongs to the peptidase C15 family.</text>
</comment>
<name>A0AA94XVV9_9MICC</name>
<dbReference type="GO" id="GO:0006508">
    <property type="term" value="P:proteolysis"/>
    <property type="evidence" value="ECO:0007669"/>
    <property type="project" value="UniProtKB-KW"/>
</dbReference>
<dbReference type="InterPro" id="IPR016125">
    <property type="entry name" value="Peptidase_C15-like"/>
</dbReference>
<dbReference type="Pfam" id="PF01470">
    <property type="entry name" value="Peptidase_C15"/>
    <property type="match status" value="1"/>
</dbReference>
<evidence type="ECO:0000256" key="4">
    <source>
        <dbReference type="ARBA" id="ARBA00022670"/>
    </source>
</evidence>
<organism evidence="9 10">
    <name type="scientific">Glutamicibacter halophytocola</name>
    <dbReference type="NCBI Taxonomy" id="1933880"/>
    <lineage>
        <taxon>Bacteria</taxon>
        <taxon>Bacillati</taxon>
        <taxon>Actinomycetota</taxon>
        <taxon>Actinomycetes</taxon>
        <taxon>Micrococcales</taxon>
        <taxon>Micrococcaceae</taxon>
        <taxon>Glutamicibacter</taxon>
    </lineage>
</organism>
<evidence type="ECO:0000256" key="2">
    <source>
        <dbReference type="ARBA" id="ARBA00019191"/>
    </source>
</evidence>
<gene>
    <name evidence="9" type="ORF">NUH22_00405</name>
</gene>
<evidence type="ECO:0000256" key="3">
    <source>
        <dbReference type="ARBA" id="ARBA00022490"/>
    </source>
</evidence>
<dbReference type="PANTHER" id="PTHR23402">
    <property type="entry name" value="PROTEASE FAMILY C15 PYROGLUTAMYL-PEPTIDASE I-RELATED"/>
    <property type="match status" value="1"/>
</dbReference>
<dbReference type="GO" id="GO:0016920">
    <property type="term" value="F:pyroglutamyl-peptidase activity"/>
    <property type="evidence" value="ECO:0007669"/>
    <property type="project" value="InterPro"/>
</dbReference>
<keyword evidence="4" id="KW-0645">Protease</keyword>
<dbReference type="RefSeq" id="WP_060700202.1">
    <property type="nucleotide sequence ID" value="NZ_CP012750.1"/>
</dbReference>